<feature type="transmembrane region" description="Helical" evidence="1">
    <location>
        <begin position="18"/>
        <end position="36"/>
    </location>
</feature>
<protein>
    <submittedName>
        <fullName evidence="2">Uncharacterized protein</fullName>
    </submittedName>
</protein>
<gene>
    <name evidence="2" type="ORF">Pan181_53140</name>
</gene>
<sequence>MSPENTNTDSQQSERAPLGVRLIAGALLLLGFIGMIDQVLDLATGRGLNLNLSFAAVLLGWGLLRRREWARFWVSGAFGLLFPLFAIGTVFTLFVPGDGIQLSPDPGLTGIWRRLYAVAFFGLMTAVAGAFWNHLLQQKTLDYFQNATNRPPFIVWPPNRWRIRLRSLLLVTLGVAICLVCAMYHPGIRRMKVARWAAAIDLNNPVYFPAGAAPLTLSNPYAPSEKTSTSGIECQLFYEMTEGDAFQVQPKLVFVLFNRWDSNRKTMHLERSWNSPLDESDRITFRSQQGDSLSFPGTCQIAEFYNGKLYTSDMHITLLEFWSFYQHPDSEWSIEGIERYVTDLRKRVAERDNR</sequence>
<evidence type="ECO:0000256" key="1">
    <source>
        <dbReference type="SAM" id="Phobius"/>
    </source>
</evidence>
<dbReference type="RefSeq" id="WP_145251732.1">
    <property type="nucleotide sequence ID" value="NZ_CP036278.1"/>
</dbReference>
<feature type="transmembrane region" description="Helical" evidence="1">
    <location>
        <begin position="115"/>
        <end position="136"/>
    </location>
</feature>
<feature type="transmembrane region" description="Helical" evidence="1">
    <location>
        <begin position="48"/>
        <end position="64"/>
    </location>
</feature>
<feature type="transmembrane region" description="Helical" evidence="1">
    <location>
        <begin position="76"/>
        <end position="95"/>
    </location>
</feature>
<name>A0A518AWH9_9BACT</name>
<dbReference type="AlphaFoldDB" id="A0A518AWH9"/>
<evidence type="ECO:0000313" key="3">
    <source>
        <dbReference type="Proteomes" id="UP000315750"/>
    </source>
</evidence>
<keyword evidence="1" id="KW-0472">Membrane</keyword>
<keyword evidence="1" id="KW-0812">Transmembrane</keyword>
<keyword evidence="3" id="KW-1185">Reference proteome</keyword>
<dbReference type="Proteomes" id="UP000315750">
    <property type="component" value="Chromosome"/>
</dbReference>
<reference evidence="2 3" key="1">
    <citation type="submission" date="2019-02" db="EMBL/GenBank/DDBJ databases">
        <title>Deep-cultivation of Planctomycetes and their phenomic and genomic characterization uncovers novel biology.</title>
        <authorList>
            <person name="Wiegand S."/>
            <person name="Jogler M."/>
            <person name="Boedeker C."/>
            <person name="Pinto D."/>
            <person name="Vollmers J."/>
            <person name="Rivas-Marin E."/>
            <person name="Kohn T."/>
            <person name="Peeters S.H."/>
            <person name="Heuer A."/>
            <person name="Rast P."/>
            <person name="Oberbeckmann S."/>
            <person name="Bunk B."/>
            <person name="Jeske O."/>
            <person name="Meyerdierks A."/>
            <person name="Storesund J.E."/>
            <person name="Kallscheuer N."/>
            <person name="Luecker S."/>
            <person name="Lage O.M."/>
            <person name="Pohl T."/>
            <person name="Merkel B.J."/>
            <person name="Hornburger P."/>
            <person name="Mueller R.-W."/>
            <person name="Bruemmer F."/>
            <person name="Labrenz M."/>
            <person name="Spormann A.M."/>
            <person name="Op den Camp H."/>
            <person name="Overmann J."/>
            <person name="Amann R."/>
            <person name="Jetten M.S.M."/>
            <person name="Mascher T."/>
            <person name="Medema M.H."/>
            <person name="Devos D.P."/>
            <person name="Kaster A.-K."/>
            <person name="Ovreas L."/>
            <person name="Rohde M."/>
            <person name="Galperin M.Y."/>
            <person name="Jogler C."/>
        </authorList>
    </citation>
    <scope>NUCLEOTIDE SEQUENCE [LARGE SCALE GENOMIC DNA]</scope>
    <source>
        <strain evidence="2 3">Pan181</strain>
    </source>
</reference>
<accession>A0A518AWH9</accession>
<dbReference type="EMBL" id="CP036278">
    <property type="protein sequence ID" value="QDU59073.1"/>
    <property type="molecule type" value="Genomic_DNA"/>
</dbReference>
<keyword evidence="1" id="KW-1133">Transmembrane helix</keyword>
<proteinExistence type="predicted"/>
<evidence type="ECO:0000313" key="2">
    <source>
        <dbReference type="EMBL" id="QDU59073.1"/>
    </source>
</evidence>
<organism evidence="2 3">
    <name type="scientific">Aeoliella mucimassa</name>
    <dbReference type="NCBI Taxonomy" id="2527972"/>
    <lineage>
        <taxon>Bacteria</taxon>
        <taxon>Pseudomonadati</taxon>
        <taxon>Planctomycetota</taxon>
        <taxon>Planctomycetia</taxon>
        <taxon>Pirellulales</taxon>
        <taxon>Lacipirellulaceae</taxon>
        <taxon>Aeoliella</taxon>
    </lineage>
</organism>
<dbReference type="KEGG" id="amuc:Pan181_53140"/>
<feature type="transmembrane region" description="Helical" evidence="1">
    <location>
        <begin position="168"/>
        <end position="185"/>
    </location>
</feature>